<proteinExistence type="predicted"/>
<protein>
    <submittedName>
        <fullName evidence="2">Uncharacterized protein</fullName>
    </submittedName>
</protein>
<organism evidence="2 3">
    <name type="scientific">Aplosporella prunicola CBS 121167</name>
    <dbReference type="NCBI Taxonomy" id="1176127"/>
    <lineage>
        <taxon>Eukaryota</taxon>
        <taxon>Fungi</taxon>
        <taxon>Dikarya</taxon>
        <taxon>Ascomycota</taxon>
        <taxon>Pezizomycotina</taxon>
        <taxon>Dothideomycetes</taxon>
        <taxon>Dothideomycetes incertae sedis</taxon>
        <taxon>Botryosphaeriales</taxon>
        <taxon>Aplosporellaceae</taxon>
        <taxon>Aplosporella</taxon>
    </lineage>
</organism>
<accession>A0A6A6BHI6</accession>
<feature type="compositionally biased region" description="Pro residues" evidence="1">
    <location>
        <begin position="35"/>
        <end position="54"/>
    </location>
</feature>
<dbReference type="GeneID" id="54297642"/>
<reference evidence="2" key="1">
    <citation type="journal article" date="2020" name="Stud. Mycol.">
        <title>101 Dothideomycetes genomes: a test case for predicting lifestyles and emergence of pathogens.</title>
        <authorList>
            <person name="Haridas S."/>
            <person name="Albert R."/>
            <person name="Binder M."/>
            <person name="Bloem J."/>
            <person name="Labutti K."/>
            <person name="Salamov A."/>
            <person name="Andreopoulos B."/>
            <person name="Baker S."/>
            <person name="Barry K."/>
            <person name="Bills G."/>
            <person name="Bluhm B."/>
            <person name="Cannon C."/>
            <person name="Castanera R."/>
            <person name="Culley D."/>
            <person name="Daum C."/>
            <person name="Ezra D."/>
            <person name="Gonzalez J."/>
            <person name="Henrissat B."/>
            <person name="Kuo A."/>
            <person name="Liang C."/>
            <person name="Lipzen A."/>
            <person name="Lutzoni F."/>
            <person name="Magnuson J."/>
            <person name="Mondo S."/>
            <person name="Nolan M."/>
            <person name="Ohm R."/>
            <person name="Pangilinan J."/>
            <person name="Park H.-J."/>
            <person name="Ramirez L."/>
            <person name="Alfaro M."/>
            <person name="Sun H."/>
            <person name="Tritt A."/>
            <person name="Yoshinaga Y."/>
            <person name="Zwiers L.-H."/>
            <person name="Turgeon B."/>
            <person name="Goodwin S."/>
            <person name="Spatafora J."/>
            <person name="Crous P."/>
            <person name="Grigoriev I."/>
        </authorList>
    </citation>
    <scope>NUCLEOTIDE SEQUENCE</scope>
    <source>
        <strain evidence="2">CBS 121167</strain>
    </source>
</reference>
<sequence length="60" mass="6643">MQAPRKHSYPTRPKQSTTYLRTKPELKAPLKNPLSIPPPPPPPTTPIHPNPPTEPTARAC</sequence>
<dbReference type="AlphaFoldDB" id="A0A6A6BHI6"/>
<keyword evidence="3" id="KW-1185">Reference proteome</keyword>
<dbReference type="Proteomes" id="UP000799438">
    <property type="component" value="Unassembled WGS sequence"/>
</dbReference>
<feature type="region of interest" description="Disordered" evidence="1">
    <location>
        <begin position="1"/>
        <end position="60"/>
    </location>
</feature>
<evidence type="ECO:0000313" key="2">
    <source>
        <dbReference type="EMBL" id="KAF2143600.1"/>
    </source>
</evidence>
<evidence type="ECO:0000313" key="3">
    <source>
        <dbReference type="Proteomes" id="UP000799438"/>
    </source>
</evidence>
<dbReference type="RefSeq" id="XP_033399312.1">
    <property type="nucleotide sequence ID" value="XM_033540146.1"/>
</dbReference>
<gene>
    <name evidence="2" type="ORF">K452DRAFT_285638</name>
</gene>
<evidence type="ECO:0000256" key="1">
    <source>
        <dbReference type="SAM" id="MobiDB-lite"/>
    </source>
</evidence>
<dbReference type="EMBL" id="ML995481">
    <property type="protein sequence ID" value="KAF2143600.1"/>
    <property type="molecule type" value="Genomic_DNA"/>
</dbReference>
<name>A0A6A6BHI6_9PEZI</name>